<name>N0E1B8_9MICO</name>
<feature type="transmembrane region" description="Helical" evidence="1">
    <location>
        <begin position="21"/>
        <end position="54"/>
    </location>
</feature>
<feature type="transmembrane region" description="Helical" evidence="1">
    <location>
        <begin position="74"/>
        <end position="95"/>
    </location>
</feature>
<keyword evidence="1" id="KW-0472">Membrane</keyword>
<dbReference type="AlphaFoldDB" id="N0E1B8"/>
<dbReference type="STRING" id="1193181.BN10_650025"/>
<keyword evidence="3" id="KW-1185">Reference proteome</keyword>
<sequence>MSVTRPSASGWPRVPEQARVAMSLAALVLAVGTLSLVAYVLLLIVGLSVVGAILEALSSLDGDLGPWGVVLRALPALVAGWVTGLGLASLAGGLWRGHDGATGILCGLSGVGVGALVLRLTGLL</sequence>
<evidence type="ECO:0000256" key="1">
    <source>
        <dbReference type="SAM" id="Phobius"/>
    </source>
</evidence>
<dbReference type="Proteomes" id="UP000013167">
    <property type="component" value="Unassembled WGS sequence"/>
</dbReference>
<dbReference type="HOGENOM" id="CLU_2002804_0_0_11"/>
<accession>N0E1B8</accession>
<proteinExistence type="predicted"/>
<comment type="caution">
    <text evidence="2">The sequence shown here is derived from an EMBL/GenBank/DDBJ whole genome shotgun (WGS) entry which is preliminary data.</text>
</comment>
<gene>
    <name evidence="2" type="ORF">BN10_650025</name>
</gene>
<feature type="transmembrane region" description="Helical" evidence="1">
    <location>
        <begin position="102"/>
        <end position="121"/>
    </location>
</feature>
<dbReference type="EMBL" id="CAIZ01000136">
    <property type="protein sequence ID" value="CCH70728.1"/>
    <property type="molecule type" value="Genomic_DNA"/>
</dbReference>
<keyword evidence="1" id="KW-0812">Transmembrane</keyword>
<evidence type="ECO:0000313" key="3">
    <source>
        <dbReference type="Proteomes" id="UP000013167"/>
    </source>
</evidence>
<reference evidence="2 3" key="1">
    <citation type="journal article" date="2013" name="ISME J.">
        <title>A metabolic model for members of the genus Tetrasphaera involved in enhanced biological phosphorus removal.</title>
        <authorList>
            <person name="Kristiansen R."/>
            <person name="Nguyen H.T.T."/>
            <person name="Saunders A.M."/>
            <person name="Nielsen J.L."/>
            <person name="Wimmer R."/>
            <person name="Le V.Q."/>
            <person name="McIlroy S.J."/>
            <person name="Petrovski S."/>
            <person name="Seviour R.J."/>
            <person name="Calteau A."/>
            <person name="Nielsen K.L."/>
            <person name="Nielsen P.H."/>
        </authorList>
    </citation>
    <scope>NUCLEOTIDE SEQUENCE [LARGE SCALE GENOMIC DNA]</scope>
    <source>
        <strain evidence="2 3">Lp2</strain>
    </source>
</reference>
<organism evidence="2 3">
    <name type="scientific">Phycicoccus elongatus Lp2</name>
    <dbReference type="NCBI Taxonomy" id="1193181"/>
    <lineage>
        <taxon>Bacteria</taxon>
        <taxon>Bacillati</taxon>
        <taxon>Actinomycetota</taxon>
        <taxon>Actinomycetes</taxon>
        <taxon>Micrococcales</taxon>
        <taxon>Intrasporangiaceae</taxon>
        <taxon>Phycicoccus</taxon>
    </lineage>
</organism>
<evidence type="ECO:0000313" key="2">
    <source>
        <dbReference type="EMBL" id="CCH70728.1"/>
    </source>
</evidence>
<protein>
    <submittedName>
        <fullName evidence="2">Uncharacterized protein</fullName>
    </submittedName>
</protein>
<keyword evidence="1" id="KW-1133">Transmembrane helix</keyword>